<accession>A0A834I6A0</accession>
<organism evidence="2 3">
    <name type="scientific">Rhynchophorus ferrugineus</name>
    <name type="common">Red palm weevil</name>
    <name type="synonym">Curculio ferrugineus</name>
    <dbReference type="NCBI Taxonomy" id="354439"/>
    <lineage>
        <taxon>Eukaryota</taxon>
        <taxon>Metazoa</taxon>
        <taxon>Ecdysozoa</taxon>
        <taxon>Arthropoda</taxon>
        <taxon>Hexapoda</taxon>
        <taxon>Insecta</taxon>
        <taxon>Pterygota</taxon>
        <taxon>Neoptera</taxon>
        <taxon>Endopterygota</taxon>
        <taxon>Coleoptera</taxon>
        <taxon>Polyphaga</taxon>
        <taxon>Cucujiformia</taxon>
        <taxon>Curculionidae</taxon>
        <taxon>Dryophthorinae</taxon>
        <taxon>Rhynchophorus</taxon>
    </lineage>
</organism>
<dbReference type="OrthoDB" id="6782743at2759"/>
<dbReference type="InterPro" id="IPR032135">
    <property type="entry name" value="DUF4817"/>
</dbReference>
<evidence type="ECO:0000313" key="2">
    <source>
        <dbReference type="EMBL" id="KAF7272898.1"/>
    </source>
</evidence>
<evidence type="ECO:0000259" key="1">
    <source>
        <dbReference type="Pfam" id="PF16087"/>
    </source>
</evidence>
<protein>
    <recommendedName>
        <fullName evidence="1">DUF4817 domain-containing protein</fullName>
    </recommendedName>
</protein>
<sequence>MDKYTPQERAEIVSIFIENNRYIIATQRKLRQKYPNRPMPHKTTIYRLHANFRHYGTTANRPGSERQRLVTLKMCEIVLQSLQLP</sequence>
<evidence type="ECO:0000313" key="3">
    <source>
        <dbReference type="Proteomes" id="UP000625711"/>
    </source>
</evidence>
<proteinExistence type="predicted"/>
<dbReference type="Proteomes" id="UP000625711">
    <property type="component" value="Unassembled WGS sequence"/>
</dbReference>
<name>A0A834I6A0_RHYFE</name>
<feature type="domain" description="DUF4817" evidence="1">
    <location>
        <begin position="7"/>
        <end position="58"/>
    </location>
</feature>
<dbReference type="Pfam" id="PF16087">
    <property type="entry name" value="DUF4817"/>
    <property type="match status" value="1"/>
</dbReference>
<dbReference type="AlphaFoldDB" id="A0A834I6A0"/>
<keyword evidence="3" id="KW-1185">Reference proteome</keyword>
<gene>
    <name evidence="2" type="ORF">GWI33_014375</name>
</gene>
<comment type="caution">
    <text evidence="2">The sequence shown here is derived from an EMBL/GenBank/DDBJ whole genome shotgun (WGS) entry which is preliminary data.</text>
</comment>
<dbReference type="EMBL" id="JAACXV010013659">
    <property type="protein sequence ID" value="KAF7272898.1"/>
    <property type="molecule type" value="Genomic_DNA"/>
</dbReference>
<reference evidence="2" key="1">
    <citation type="submission" date="2020-08" db="EMBL/GenBank/DDBJ databases">
        <title>Genome sequencing and assembly of the red palm weevil Rhynchophorus ferrugineus.</title>
        <authorList>
            <person name="Dias G.B."/>
            <person name="Bergman C.M."/>
            <person name="Manee M."/>
        </authorList>
    </citation>
    <scope>NUCLEOTIDE SEQUENCE</scope>
    <source>
        <strain evidence="2">AA-2017</strain>
        <tissue evidence="2">Whole larva</tissue>
    </source>
</reference>